<proteinExistence type="predicted"/>
<evidence type="ECO:0000313" key="1">
    <source>
        <dbReference type="EMBL" id="KKL75537.1"/>
    </source>
</evidence>
<name>A0A0F9HK51_9ZZZZ</name>
<reference evidence="1" key="1">
    <citation type="journal article" date="2015" name="Nature">
        <title>Complex archaea that bridge the gap between prokaryotes and eukaryotes.</title>
        <authorList>
            <person name="Spang A."/>
            <person name="Saw J.H."/>
            <person name="Jorgensen S.L."/>
            <person name="Zaremba-Niedzwiedzka K."/>
            <person name="Martijn J."/>
            <person name="Lind A.E."/>
            <person name="van Eijk R."/>
            <person name="Schleper C."/>
            <person name="Guy L."/>
            <person name="Ettema T.J."/>
        </authorList>
    </citation>
    <scope>NUCLEOTIDE SEQUENCE</scope>
</reference>
<accession>A0A0F9HK51</accession>
<protein>
    <submittedName>
        <fullName evidence="1">Uncharacterized protein</fullName>
    </submittedName>
</protein>
<organism evidence="1">
    <name type="scientific">marine sediment metagenome</name>
    <dbReference type="NCBI Taxonomy" id="412755"/>
    <lineage>
        <taxon>unclassified sequences</taxon>
        <taxon>metagenomes</taxon>
        <taxon>ecological metagenomes</taxon>
    </lineage>
</organism>
<comment type="caution">
    <text evidence="1">The sequence shown here is derived from an EMBL/GenBank/DDBJ whole genome shotgun (WGS) entry which is preliminary data.</text>
</comment>
<sequence>MRDLAPGEKIRPHRSEDVQDVVTDLRQRRLRHRLIPEDEVQLLSHLLFIAGFVILENEE</sequence>
<dbReference type="AlphaFoldDB" id="A0A0F9HK51"/>
<gene>
    <name evidence="1" type="ORF">LCGC14_2053910</name>
</gene>
<dbReference type="EMBL" id="LAZR01024323">
    <property type="protein sequence ID" value="KKL75537.1"/>
    <property type="molecule type" value="Genomic_DNA"/>
</dbReference>